<gene>
    <name evidence="4" type="ORF">AMAG_19974</name>
</gene>
<feature type="domain" description="Cyclic nucleotide-binding" evidence="3">
    <location>
        <begin position="235"/>
        <end position="352"/>
    </location>
</feature>
<evidence type="ECO:0000259" key="3">
    <source>
        <dbReference type="PROSITE" id="PS50042"/>
    </source>
</evidence>
<dbReference type="InterPro" id="IPR000595">
    <property type="entry name" value="cNMP-bd_dom"/>
</dbReference>
<dbReference type="AlphaFoldDB" id="A0A0L0T2T2"/>
<dbReference type="STRING" id="578462.A0A0L0T2T2"/>
<dbReference type="Pfam" id="PF00027">
    <property type="entry name" value="cNMP_binding"/>
    <property type="match status" value="1"/>
</dbReference>
<reference evidence="4 5" key="1">
    <citation type="submission" date="2009-11" db="EMBL/GenBank/DDBJ databases">
        <title>Annotation of Allomyces macrogynus ATCC 38327.</title>
        <authorList>
            <consortium name="The Broad Institute Genome Sequencing Platform"/>
            <person name="Russ C."/>
            <person name="Cuomo C."/>
            <person name="Burger G."/>
            <person name="Gray M.W."/>
            <person name="Holland P.W.H."/>
            <person name="King N."/>
            <person name="Lang F.B.F."/>
            <person name="Roger A.J."/>
            <person name="Ruiz-Trillo I."/>
            <person name="Young S.K."/>
            <person name="Zeng Q."/>
            <person name="Gargeya S."/>
            <person name="Fitzgerald M."/>
            <person name="Haas B."/>
            <person name="Abouelleil A."/>
            <person name="Alvarado L."/>
            <person name="Arachchi H.M."/>
            <person name="Berlin A."/>
            <person name="Chapman S.B."/>
            <person name="Gearin G."/>
            <person name="Goldberg J."/>
            <person name="Griggs A."/>
            <person name="Gujja S."/>
            <person name="Hansen M."/>
            <person name="Heiman D."/>
            <person name="Howarth C."/>
            <person name="Larimer J."/>
            <person name="Lui A."/>
            <person name="MacDonald P.J.P."/>
            <person name="McCowen C."/>
            <person name="Montmayeur A."/>
            <person name="Murphy C."/>
            <person name="Neiman D."/>
            <person name="Pearson M."/>
            <person name="Priest M."/>
            <person name="Roberts A."/>
            <person name="Saif S."/>
            <person name="Shea T."/>
            <person name="Sisk P."/>
            <person name="Stolte C."/>
            <person name="Sykes S."/>
            <person name="Wortman J."/>
            <person name="Nusbaum C."/>
            <person name="Birren B."/>
        </authorList>
    </citation>
    <scope>NUCLEOTIDE SEQUENCE [LARGE SCALE GENOMIC DNA]</scope>
    <source>
        <strain evidence="4 5">ATCC 38327</strain>
    </source>
</reference>
<keyword evidence="1" id="KW-0406">Ion transport</keyword>
<dbReference type="VEuPathDB" id="FungiDB:AMAG_19974"/>
<dbReference type="PROSITE" id="PS50042">
    <property type="entry name" value="CNMP_BINDING_3"/>
    <property type="match status" value="1"/>
</dbReference>
<dbReference type="EMBL" id="GG745359">
    <property type="protein sequence ID" value="KNE69168.1"/>
    <property type="molecule type" value="Genomic_DNA"/>
</dbReference>
<evidence type="ECO:0000256" key="1">
    <source>
        <dbReference type="ARBA" id="ARBA00023286"/>
    </source>
</evidence>
<organism evidence="4 5">
    <name type="scientific">Allomyces macrogynus (strain ATCC 38327)</name>
    <name type="common">Allomyces javanicus var. macrogynus</name>
    <dbReference type="NCBI Taxonomy" id="578462"/>
    <lineage>
        <taxon>Eukaryota</taxon>
        <taxon>Fungi</taxon>
        <taxon>Fungi incertae sedis</taxon>
        <taxon>Blastocladiomycota</taxon>
        <taxon>Blastocladiomycetes</taxon>
        <taxon>Blastocladiales</taxon>
        <taxon>Blastocladiaceae</taxon>
        <taxon>Allomyces</taxon>
    </lineage>
</organism>
<keyword evidence="2" id="KW-0175">Coiled coil</keyword>
<dbReference type="OrthoDB" id="421226at2759"/>
<evidence type="ECO:0000313" key="5">
    <source>
        <dbReference type="Proteomes" id="UP000054350"/>
    </source>
</evidence>
<keyword evidence="1" id="KW-0407">Ion channel</keyword>
<protein>
    <recommendedName>
        <fullName evidence="3">Cyclic nucleotide-binding domain-containing protein</fullName>
    </recommendedName>
</protein>
<keyword evidence="1" id="KW-0813">Transport</keyword>
<evidence type="ECO:0000256" key="2">
    <source>
        <dbReference type="SAM" id="Coils"/>
    </source>
</evidence>
<dbReference type="SMART" id="SM00100">
    <property type="entry name" value="cNMP"/>
    <property type="match status" value="1"/>
</dbReference>
<reference evidence="5" key="2">
    <citation type="submission" date="2009-11" db="EMBL/GenBank/DDBJ databases">
        <title>The Genome Sequence of Allomyces macrogynus strain ATCC 38327.</title>
        <authorList>
            <consortium name="The Broad Institute Genome Sequencing Platform"/>
            <person name="Russ C."/>
            <person name="Cuomo C."/>
            <person name="Shea T."/>
            <person name="Young S.K."/>
            <person name="Zeng Q."/>
            <person name="Koehrsen M."/>
            <person name="Haas B."/>
            <person name="Borodovsky M."/>
            <person name="Guigo R."/>
            <person name="Alvarado L."/>
            <person name="Berlin A."/>
            <person name="Borenstein D."/>
            <person name="Chen Z."/>
            <person name="Engels R."/>
            <person name="Freedman E."/>
            <person name="Gellesch M."/>
            <person name="Goldberg J."/>
            <person name="Griggs A."/>
            <person name="Gujja S."/>
            <person name="Heiman D."/>
            <person name="Hepburn T."/>
            <person name="Howarth C."/>
            <person name="Jen D."/>
            <person name="Larson L."/>
            <person name="Lewis B."/>
            <person name="Mehta T."/>
            <person name="Park D."/>
            <person name="Pearson M."/>
            <person name="Roberts A."/>
            <person name="Saif S."/>
            <person name="Shenoy N."/>
            <person name="Sisk P."/>
            <person name="Stolte C."/>
            <person name="Sykes S."/>
            <person name="Walk T."/>
            <person name="White J."/>
            <person name="Yandava C."/>
            <person name="Burger G."/>
            <person name="Gray M.W."/>
            <person name="Holland P.W.H."/>
            <person name="King N."/>
            <person name="Lang F.B.F."/>
            <person name="Roger A.J."/>
            <person name="Ruiz-Trillo I."/>
            <person name="Lander E."/>
            <person name="Nusbaum C."/>
        </authorList>
    </citation>
    <scope>NUCLEOTIDE SEQUENCE [LARGE SCALE GENOMIC DNA]</scope>
    <source>
        <strain evidence="5">ATCC 38327</strain>
    </source>
</reference>
<dbReference type="CDD" id="cd00038">
    <property type="entry name" value="CAP_ED"/>
    <property type="match status" value="1"/>
</dbReference>
<dbReference type="PANTHER" id="PTHR45638">
    <property type="entry name" value="CYCLIC NUCLEOTIDE-GATED CATION CHANNEL SUBUNIT A"/>
    <property type="match status" value="1"/>
</dbReference>
<dbReference type="GO" id="GO:0044877">
    <property type="term" value="F:protein-containing complex binding"/>
    <property type="evidence" value="ECO:0007669"/>
    <property type="project" value="TreeGrafter"/>
</dbReference>
<dbReference type="Proteomes" id="UP000054350">
    <property type="component" value="Unassembled WGS sequence"/>
</dbReference>
<dbReference type="Gene3D" id="2.60.120.10">
    <property type="entry name" value="Jelly Rolls"/>
    <property type="match status" value="1"/>
</dbReference>
<keyword evidence="5" id="KW-1185">Reference proteome</keyword>
<keyword evidence="1" id="KW-1071">Ligand-gated ion channel</keyword>
<dbReference type="InterPro" id="IPR050866">
    <property type="entry name" value="CNG_cation_channel"/>
</dbReference>
<dbReference type="SUPFAM" id="SSF51206">
    <property type="entry name" value="cAMP-binding domain-like"/>
    <property type="match status" value="1"/>
</dbReference>
<dbReference type="InterPro" id="IPR014710">
    <property type="entry name" value="RmlC-like_jellyroll"/>
</dbReference>
<proteinExistence type="predicted"/>
<name>A0A0L0T2T2_ALLM3</name>
<accession>A0A0L0T2T2</accession>
<evidence type="ECO:0000313" key="4">
    <source>
        <dbReference type="EMBL" id="KNE69168.1"/>
    </source>
</evidence>
<sequence>MSCLKPTYVYSSRFFDQPQPGLTLTGVRYDYQRSNIPPELLWYGILRSIKMMRTAPTFLWAMNAKIPRIPDTISRLLKTLVFSIFLSHVDSCCFWVMETTITSEQRWITATRVIVDADGNLTSFTERYLRNFYGSQRALYFIPRGVSQLQEIVFQAIEMLIAAVLYGSIFGNLASIVRALDSRAALDKAAKQRNFNKEFLAHYMIEHGFSPALQRKILDHEEFDWQHNLVCSVPIFKNTSRAFRLALCERITSIRLPRGFLVCKAGDQANEAFIISAGTVDVLTPDKSQVVVELKTGAFFGEIGLFEKTTRNATIKTTVETTLCVLRKDYFHAVLDNYPDIRDRLGKEIAKRKQQQTQVIAQRKREQQAEQEERERVRQQDHLQLNDLREVEASSATSLGSSFLSHLRVKRPSLLSGSGSVSAGALPGVASAAARSKSTTLMPLS</sequence>
<dbReference type="eggNOG" id="KOG0499">
    <property type="taxonomic scope" value="Eukaryota"/>
</dbReference>
<feature type="coiled-coil region" evidence="2">
    <location>
        <begin position="352"/>
        <end position="380"/>
    </location>
</feature>
<dbReference type="PANTHER" id="PTHR45638:SF11">
    <property type="entry name" value="CYCLIC NUCLEOTIDE-GATED CATION CHANNEL SUBUNIT A"/>
    <property type="match status" value="1"/>
</dbReference>
<dbReference type="InterPro" id="IPR018490">
    <property type="entry name" value="cNMP-bd_dom_sf"/>
</dbReference>
<dbReference type="GO" id="GO:0005221">
    <property type="term" value="F:intracellularly cyclic nucleotide-activated monoatomic cation channel activity"/>
    <property type="evidence" value="ECO:0007669"/>
    <property type="project" value="InterPro"/>
</dbReference>